<reference evidence="2" key="1">
    <citation type="submission" date="2017-09" db="EMBL/GenBank/DDBJ databases">
        <title>Depth-based differentiation of microbial function through sediment-hosted aquifers and enrichment of novel symbionts in the deep terrestrial subsurface.</title>
        <authorList>
            <person name="Probst A.J."/>
            <person name="Ladd B."/>
            <person name="Jarett J.K."/>
            <person name="Geller-Mcgrath D.E."/>
            <person name="Sieber C.M.K."/>
            <person name="Emerson J.B."/>
            <person name="Anantharaman K."/>
            <person name="Thomas B.C."/>
            <person name="Malmstrom R."/>
            <person name="Stieglmeier M."/>
            <person name="Klingl A."/>
            <person name="Woyke T."/>
            <person name="Ryan C.M."/>
            <person name="Banfield J.F."/>
        </authorList>
    </citation>
    <scope>NUCLEOTIDE SEQUENCE [LARGE SCALE GENOMIC DNA]</scope>
</reference>
<protein>
    <recommendedName>
        <fullName evidence="3">Calcineurin-like phosphoesterase domain-containing protein</fullName>
    </recommendedName>
</protein>
<evidence type="ECO:0000313" key="1">
    <source>
        <dbReference type="EMBL" id="PJA89860.1"/>
    </source>
</evidence>
<comment type="caution">
    <text evidence="1">The sequence shown here is derived from an EMBL/GenBank/DDBJ whole genome shotgun (WGS) entry which is preliminary data.</text>
</comment>
<dbReference type="Proteomes" id="UP000230843">
    <property type="component" value="Unassembled WGS sequence"/>
</dbReference>
<dbReference type="SUPFAM" id="SSF56300">
    <property type="entry name" value="Metallo-dependent phosphatases"/>
    <property type="match status" value="1"/>
</dbReference>
<dbReference type="AlphaFoldDB" id="A0A2M7Z6V9"/>
<sequence>MERENRKEDGKILKKILEFLKEYGHTVWELSQKLSINEDSVNFYLNKLTNSKKYLAGGFINSWRTHGGSFVYVYVSPTKKRDPLPEKAFISLPTAGNEGEKGLYQRVIILDDVLGPNNEPAKCIEITPFYDIHIGHRKCDMDLFRADVEQVRKRPNRFAIFGGDSIEIALGDSAGGAAWAGQSIPPDEQRIVFENEIRDISGKTLVMIPGNHEHRTTKKTLMCPLREVAKSLEIPYFAGPVILDITWRGFRWTFHISHGRSGSNTPGGKLNAVGKPRNYVVADFFIMGHVHDKKSHRVSRLVPRREFREGKLVSFSIMPKVERKIICPSYLMYEGTYAQQAGYTPGSRESILIQLNADGSSTVATGSRTLEGDVTGINI</sequence>
<proteinExistence type="predicted"/>
<dbReference type="EMBL" id="PFVJ01000042">
    <property type="protein sequence ID" value="PJA89860.1"/>
    <property type="molecule type" value="Genomic_DNA"/>
</dbReference>
<accession>A0A2M7Z6V9</accession>
<gene>
    <name evidence="1" type="ORF">CO137_02005</name>
</gene>
<organism evidence="1 2">
    <name type="scientific">Candidatus Magasanikbacteria bacterium CG_4_9_14_3_um_filter_32_9</name>
    <dbReference type="NCBI Taxonomy" id="1974644"/>
    <lineage>
        <taxon>Bacteria</taxon>
        <taxon>Candidatus Magasanikiibacteriota</taxon>
    </lineage>
</organism>
<dbReference type="InterPro" id="IPR029052">
    <property type="entry name" value="Metallo-depent_PP-like"/>
</dbReference>
<name>A0A2M7Z6V9_9BACT</name>
<evidence type="ECO:0000313" key="2">
    <source>
        <dbReference type="Proteomes" id="UP000230843"/>
    </source>
</evidence>
<evidence type="ECO:0008006" key="3">
    <source>
        <dbReference type="Google" id="ProtNLM"/>
    </source>
</evidence>